<dbReference type="PANTHER" id="PTHR37299:SF1">
    <property type="entry name" value="STAGE 0 SPORULATION PROTEIN A HOMOLOG"/>
    <property type="match status" value="1"/>
</dbReference>
<dbReference type="GO" id="GO:0000156">
    <property type="term" value="F:phosphorelay response regulator activity"/>
    <property type="evidence" value="ECO:0007669"/>
    <property type="project" value="InterPro"/>
</dbReference>
<dbReference type="SUPFAM" id="SSF52172">
    <property type="entry name" value="CheY-like"/>
    <property type="match status" value="1"/>
</dbReference>
<dbReference type="AlphaFoldDB" id="A0A1X7LA93"/>
<evidence type="ECO:0000259" key="2">
    <source>
        <dbReference type="PROSITE" id="PS50110"/>
    </source>
</evidence>
<dbReference type="InterPro" id="IPR007492">
    <property type="entry name" value="LytTR_DNA-bd_dom"/>
</dbReference>
<protein>
    <submittedName>
        <fullName evidence="4">Two component transcriptional regulator, LytTR family</fullName>
    </submittedName>
</protein>
<dbReference type="PROSITE" id="PS50110">
    <property type="entry name" value="RESPONSE_REGULATORY"/>
    <property type="match status" value="1"/>
</dbReference>
<organism evidence="4 5">
    <name type="scientific">Marivirga sericea</name>
    <dbReference type="NCBI Taxonomy" id="1028"/>
    <lineage>
        <taxon>Bacteria</taxon>
        <taxon>Pseudomonadati</taxon>
        <taxon>Bacteroidota</taxon>
        <taxon>Cytophagia</taxon>
        <taxon>Cytophagales</taxon>
        <taxon>Marivirgaceae</taxon>
        <taxon>Marivirga</taxon>
    </lineage>
</organism>
<dbReference type="Gene3D" id="3.40.50.2300">
    <property type="match status" value="1"/>
</dbReference>
<gene>
    <name evidence="4" type="ORF">SAMN05661096_03733</name>
</gene>
<dbReference type="RefSeq" id="WP_085518860.1">
    <property type="nucleotide sequence ID" value="NZ_FXAW01000009.1"/>
</dbReference>
<proteinExistence type="predicted"/>
<dbReference type="PROSITE" id="PS50930">
    <property type="entry name" value="HTH_LYTTR"/>
    <property type="match status" value="1"/>
</dbReference>
<dbReference type="Gene3D" id="2.40.50.1020">
    <property type="entry name" value="LytTr DNA-binding domain"/>
    <property type="match status" value="1"/>
</dbReference>
<name>A0A1X7LA93_9BACT</name>
<feature type="domain" description="Response regulatory" evidence="2">
    <location>
        <begin position="6"/>
        <end position="120"/>
    </location>
</feature>
<dbReference type="InterPro" id="IPR011006">
    <property type="entry name" value="CheY-like_superfamily"/>
</dbReference>
<accession>A0A1X7LA93</accession>
<evidence type="ECO:0000313" key="4">
    <source>
        <dbReference type="EMBL" id="SMG50768.1"/>
    </source>
</evidence>
<dbReference type="OrthoDB" id="1646880at2"/>
<dbReference type="SMART" id="SM00850">
    <property type="entry name" value="LytTR"/>
    <property type="match status" value="1"/>
</dbReference>
<dbReference type="Proteomes" id="UP000193804">
    <property type="component" value="Unassembled WGS sequence"/>
</dbReference>
<feature type="modified residue" description="4-aspartylphosphate" evidence="1">
    <location>
        <position position="59"/>
    </location>
</feature>
<dbReference type="GO" id="GO:0003677">
    <property type="term" value="F:DNA binding"/>
    <property type="evidence" value="ECO:0007669"/>
    <property type="project" value="InterPro"/>
</dbReference>
<feature type="domain" description="HTH LytTR-type" evidence="3">
    <location>
        <begin position="135"/>
        <end position="238"/>
    </location>
</feature>
<sequence>MERKLKAILVDDELHCLETLRFDLERFCSDQVSIVGEAQNLVKATAMLIAEKPDVLFLDIDFPGMNGLEFLETIGDIKVRVIFTTAHSKYAIPAYKFKAEAFLLKPIEASELKEVVSKLFHETSNEEKHFIHDRLAINDMHGTTYIPYQQIMACESNNNYCIIHLKGGASQTVSKTLKHIEQTINSTTFLRIHQSYLINTEYINRYLKSDGGSIEMINKEIYPISKSYKERVHKFLEL</sequence>
<keyword evidence="1" id="KW-0597">Phosphoprotein</keyword>
<dbReference type="Pfam" id="PF04397">
    <property type="entry name" value="LytTR"/>
    <property type="match status" value="1"/>
</dbReference>
<dbReference type="InterPro" id="IPR001789">
    <property type="entry name" value="Sig_transdc_resp-reg_receiver"/>
</dbReference>
<evidence type="ECO:0000259" key="3">
    <source>
        <dbReference type="PROSITE" id="PS50930"/>
    </source>
</evidence>
<keyword evidence="5" id="KW-1185">Reference proteome</keyword>
<dbReference type="PANTHER" id="PTHR37299">
    <property type="entry name" value="TRANSCRIPTIONAL REGULATOR-RELATED"/>
    <property type="match status" value="1"/>
</dbReference>
<dbReference type="InterPro" id="IPR046947">
    <property type="entry name" value="LytR-like"/>
</dbReference>
<dbReference type="SMART" id="SM00448">
    <property type="entry name" value="REC"/>
    <property type="match status" value="1"/>
</dbReference>
<evidence type="ECO:0000256" key="1">
    <source>
        <dbReference type="PROSITE-ProRule" id="PRU00169"/>
    </source>
</evidence>
<dbReference type="Pfam" id="PF00072">
    <property type="entry name" value="Response_reg"/>
    <property type="match status" value="1"/>
</dbReference>
<evidence type="ECO:0000313" key="5">
    <source>
        <dbReference type="Proteomes" id="UP000193804"/>
    </source>
</evidence>
<dbReference type="STRING" id="1028.SAMN05661096_03733"/>
<dbReference type="EMBL" id="FXAW01000009">
    <property type="protein sequence ID" value="SMG50768.1"/>
    <property type="molecule type" value="Genomic_DNA"/>
</dbReference>
<reference evidence="5" key="1">
    <citation type="submission" date="2017-04" db="EMBL/GenBank/DDBJ databases">
        <authorList>
            <person name="Varghese N."/>
            <person name="Submissions S."/>
        </authorList>
    </citation>
    <scope>NUCLEOTIDE SEQUENCE [LARGE SCALE GENOMIC DNA]</scope>
    <source>
        <strain evidence="5">DSM 4125</strain>
    </source>
</reference>